<keyword evidence="3 8" id="KW-0812">Transmembrane</keyword>
<dbReference type="Pfam" id="PF18967">
    <property type="entry name" value="PycTM"/>
    <property type="match status" value="1"/>
</dbReference>
<sequence length="172" mass="17785">MTPSTTATEDPRLRAGTQLLADLRGEIARADAKATVLTGVLGITASGLGTLLTGHGWNPGALPPPAAVLWWVGVIALVVALLALLLAVMPRYRGSDWAPGQPVTYFAEIHSAARAGRLTAALAETGRDPAPGLFLALAETSRIAARKHFWIRTGLLAFGCASVLLSGSLLAA</sequence>
<dbReference type="OrthoDB" id="4320081at2"/>
<accession>A0A117P6R5</accession>
<dbReference type="EMBL" id="LMWJ01000014">
    <property type="protein sequence ID" value="KUM74081.1"/>
    <property type="molecule type" value="Genomic_DNA"/>
</dbReference>
<dbReference type="RefSeq" id="WP_062151396.1">
    <property type="nucleotide sequence ID" value="NZ_KQ947988.1"/>
</dbReference>
<keyword evidence="2" id="KW-1003">Cell membrane</keyword>
<evidence type="ECO:0000256" key="6">
    <source>
        <dbReference type="ARBA" id="ARBA00023118"/>
    </source>
</evidence>
<dbReference type="GO" id="GO:0051607">
    <property type="term" value="P:defense response to virus"/>
    <property type="evidence" value="ECO:0007669"/>
    <property type="project" value="UniProtKB-KW"/>
</dbReference>
<evidence type="ECO:0000256" key="7">
    <source>
        <dbReference type="ARBA" id="ARBA00023136"/>
    </source>
</evidence>
<dbReference type="AlphaFoldDB" id="A0A117P6R5"/>
<comment type="subcellular location">
    <subcellularLocation>
        <location evidence="1">Cell membrane</location>
    </subcellularLocation>
</comment>
<dbReference type="Proteomes" id="UP000054024">
    <property type="component" value="Unassembled WGS sequence"/>
</dbReference>
<evidence type="ECO:0000313" key="10">
    <source>
        <dbReference type="EMBL" id="KUM74081.1"/>
    </source>
</evidence>
<evidence type="ECO:0000256" key="4">
    <source>
        <dbReference type="ARBA" id="ARBA00022741"/>
    </source>
</evidence>
<dbReference type="STRING" id="146536.AQI70_19245"/>
<evidence type="ECO:0000256" key="2">
    <source>
        <dbReference type="ARBA" id="ARBA00022475"/>
    </source>
</evidence>
<keyword evidence="4" id="KW-0547">Nucleotide-binding</keyword>
<feature type="transmembrane region" description="Helical" evidence="8">
    <location>
        <begin position="149"/>
        <end position="171"/>
    </location>
</feature>
<evidence type="ECO:0000256" key="1">
    <source>
        <dbReference type="ARBA" id="ARBA00004236"/>
    </source>
</evidence>
<dbReference type="GO" id="GO:0005886">
    <property type="term" value="C:plasma membrane"/>
    <property type="evidence" value="ECO:0007669"/>
    <property type="project" value="UniProtKB-SubCell"/>
</dbReference>
<gene>
    <name evidence="10" type="ORF">AQI70_19245</name>
</gene>
<keyword evidence="11" id="KW-1185">Reference proteome</keyword>
<evidence type="ECO:0000256" key="5">
    <source>
        <dbReference type="ARBA" id="ARBA00022989"/>
    </source>
</evidence>
<evidence type="ECO:0000256" key="3">
    <source>
        <dbReference type="ARBA" id="ARBA00022692"/>
    </source>
</evidence>
<proteinExistence type="predicted"/>
<organism evidence="10 11">
    <name type="scientific">Streptomyces curacoi</name>
    <dbReference type="NCBI Taxonomy" id="146536"/>
    <lineage>
        <taxon>Bacteria</taxon>
        <taxon>Bacillati</taxon>
        <taxon>Actinomycetota</taxon>
        <taxon>Actinomycetes</taxon>
        <taxon>Kitasatosporales</taxon>
        <taxon>Streptomycetaceae</taxon>
        <taxon>Streptomyces</taxon>
    </lineage>
</organism>
<dbReference type="InterPro" id="IPR043760">
    <property type="entry name" value="PycTM_dom"/>
</dbReference>
<evidence type="ECO:0000259" key="9">
    <source>
        <dbReference type="Pfam" id="PF18967"/>
    </source>
</evidence>
<comment type="caution">
    <text evidence="10">The sequence shown here is derived from an EMBL/GenBank/DDBJ whole genome shotgun (WGS) entry which is preliminary data.</text>
</comment>
<feature type="transmembrane region" description="Helical" evidence="8">
    <location>
        <begin position="34"/>
        <end position="57"/>
    </location>
</feature>
<evidence type="ECO:0000256" key="8">
    <source>
        <dbReference type="SAM" id="Phobius"/>
    </source>
</evidence>
<keyword evidence="5 8" id="KW-1133">Transmembrane helix</keyword>
<name>A0A117P6R5_9ACTN</name>
<evidence type="ECO:0000313" key="11">
    <source>
        <dbReference type="Proteomes" id="UP000054024"/>
    </source>
</evidence>
<keyword evidence="6" id="KW-0051">Antiviral defense</keyword>
<keyword evidence="7 8" id="KW-0472">Membrane</keyword>
<reference evidence="10 11" key="1">
    <citation type="submission" date="2015-10" db="EMBL/GenBank/DDBJ databases">
        <title>Draft genome sequence of Streptomyces curacoi DSM 40107, type strain for the species Streptomyces curacoi.</title>
        <authorList>
            <person name="Ruckert C."/>
            <person name="Winkler A."/>
            <person name="Kalinowski J."/>
            <person name="Kampfer P."/>
            <person name="Glaeser S."/>
        </authorList>
    </citation>
    <scope>NUCLEOTIDE SEQUENCE [LARGE SCALE GENOMIC DNA]</scope>
    <source>
        <strain evidence="10 11">DSM 40107</strain>
    </source>
</reference>
<feature type="transmembrane region" description="Helical" evidence="8">
    <location>
        <begin position="69"/>
        <end position="88"/>
    </location>
</feature>
<protein>
    <recommendedName>
        <fullName evidence="9">Pycsar effector protein domain-containing protein</fullName>
    </recommendedName>
</protein>
<feature type="domain" description="Pycsar effector protein" evidence="9">
    <location>
        <begin position="18"/>
        <end position="169"/>
    </location>
</feature>
<dbReference type="GO" id="GO:0000166">
    <property type="term" value="F:nucleotide binding"/>
    <property type="evidence" value="ECO:0007669"/>
    <property type="project" value="UniProtKB-KW"/>
</dbReference>